<dbReference type="Proteomes" id="UP000002534">
    <property type="component" value="Chromosome"/>
</dbReference>
<dbReference type="STRING" id="338963.Pcar_3244"/>
<dbReference type="KEGG" id="pca:Pcar_3244"/>
<organism evidence="1 2">
    <name type="scientific">Syntrophotalea carbinolica (strain DSM 2380 / NBRC 103641 / GraBd1)</name>
    <name type="common">Pelobacter carbinolicus</name>
    <dbReference type="NCBI Taxonomy" id="338963"/>
    <lineage>
        <taxon>Bacteria</taxon>
        <taxon>Pseudomonadati</taxon>
        <taxon>Thermodesulfobacteriota</taxon>
        <taxon>Desulfuromonadia</taxon>
        <taxon>Desulfuromonadales</taxon>
        <taxon>Syntrophotaleaceae</taxon>
        <taxon>Syntrophotalea</taxon>
    </lineage>
</organism>
<accession>Q0C6S3</accession>
<evidence type="ECO:0000313" key="1">
    <source>
        <dbReference type="EMBL" id="ABI81864.1"/>
    </source>
</evidence>
<sequence length="62" mass="6855">MRSLEWIRFGMGVPSLAELRLGSLLKRSGHRTVFSGCLVIADGAVQVSSFVWDMHDFAGFVI</sequence>
<evidence type="ECO:0000313" key="2">
    <source>
        <dbReference type="Proteomes" id="UP000002534"/>
    </source>
</evidence>
<gene>
    <name evidence="1" type="ordered locus">Pcar_3244</name>
</gene>
<protein>
    <submittedName>
        <fullName evidence="1">Uncharacterized protein</fullName>
    </submittedName>
</protein>
<dbReference type="EMBL" id="CP000142">
    <property type="protein sequence ID" value="ABI81864.1"/>
    <property type="molecule type" value="Genomic_DNA"/>
</dbReference>
<dbReference type="HOGENOM" id="CLU_2900181_0_0_7"/>
<name>Q0C6S3_SYNC1</name>
<dbReference type="AlphaFoldDB" id="Q0C6S3"/>
<proteinExistence type="predicted"/>
<keyword evidence="2" id="KW-1185">Reference proteome</keyword>
<reference evidence="2" key="1">
    <citation type="submission" date="2005-10" db="EMBL/GenBank/DDBJ databases">
        <title>Complete sequence of Pelobacter carbinolicus DSM 2380.</title>
        <authorList>
            <person name="Copeland A."/>
            <person name="Lucas S."/>
            <person name="Lapidus A."/>
            <person name="Barry K."/>
            <person name="Detter J.C."/>
            <person name="Glavina T."/>
            <person name="Hammon N."/>
            <person name="Israni S."/>
            <person name="Pitluck S."/>
            <person name="Chertkov O."/>
            <person name="Schmutz J."/>
            <person name="Larimer F."/>
            <person name="Land M."/>
            <person name="Kyrpides N."/>
            <person name="Ivanova N."/>
            <person name="Richardson P."/>
        </authorList>
    </citation>
    <scope>NUCLEOTIDE SEQUENCE [LARGE SCALE GENOMIC DNA]</scope>
    <source>
        <strain evidence="2">DSM 2380 / NBRC 103641 / GraBd1</strain>
    </source>
</reference>
<reference evidence="1 2" key="2">
    <citation type="journal article" date="2012" name="BMC Genomics">
        <title>The genome of Pelobacter carbinolicus reveals surprising metabolic capabilities and physiological features.</title>
        <authorList>
            <person name="Aklujkar M."/>
            <person name="Haveman S.A."/>
            <person name="Didonato R.Jr."/>
            <person name="Chertkov O."/>
            <person name="Han C.S."/>
            <person name="Land M.L."/>
            <person name="Brown P."/>
            <person name="Lovley D.R."/>
        </authorList>
    </citation>
    <scope>NUCLEOTIDE SEQUENCE [LARGE SCALE GENOMIC DNA]</scope>
    <source>
        <strain evidence="2">DSM 2380 / NBRC 103641 / GraBd1</strain>
    </source>
</reference>